<reference evidence="2 3" key="1">
    <citation type="submission" date="2016-04" db="EMBL/GenBank/DDBJ databases">
        <title>Complete Genome Sequence of Chryseobacterium sp. IHBB 10212.</title>
        <authorList>
            <person name="Pal M."/>
            <person name="Swarnkar M.K."/>
            <person name="Kaushal K."/>
            <person name="Chhibber S."/>
            <person name="Singh A.K."/>
            <person name="Gulati A."/>
        </authorList>
    </citation>
    <scope>NUCLEOTIDE SEQUENCE [LARGE SCALE GENOMIC DNA]</scope>
    <source>
        <strain evidence="2 3">IHBB 10212</strain>
    </source>
</reference>
<accession>A0A172XW28</accession>
<dbReference type="RefSeq" id="WP_066754917.1">
    <property type="nucleotide sequence ID" value="NZ_CP015199.1"/>
</dbReference>
<dbReference type="Proteomes" id="UP000077824">
    <property type="component" value="Chromosome"/>
</dbReference>
<proteinExistence type="predicted"/>
<sequence length="627" mass="73769">MTENTIPKALSKYELLLLIPETINTEELIKAANLYSTEIDPKKLLSLLSLITTELTSYNYEKELHVTHKKINIHSNKLKKCCSNNYKLYFNFLYESDVLTTRSPFNAQIKGQSFGYGFTNSHAFRRLQIIVLDNSKPINYDKKFKSYVEKYEKILYKLFDRTKFSIDFNIAEKNLFNKYLDTITFPLDSKDKSKWRRYSAYHGALKQLVMFLNGKHTFIRKTKQSERKPSGRFYSSLTFLNKITRSLLYYEGKKLQQLDVRNMFPYLLSQHLKETAILDSHRVKRLQSCPVFKAKYKLNNAPYLSKKFVSSQWLEQYLIERYGTLLLPKSMSVATNGSLVQQDVNKNFFLDIPKNLFQDSDSHFQHSNKKFYSPFLNYSKRGNWNQSPSKTTQGAWKSRSEQETQKGTYPNSQSQAKGMNDNSHLATLYTENYNSSNVSERFNLAPMEYSNYISKKILETLMDKEISKFNTLSTEGVIYDHFIELFKVKFTLIEWGIHYQSLFNDEYNYLYEQDRELAKKLFISMLYAPNNRYIKEQEVFKSEFPILYDLIREKKKGNHKVISHELFDLEAELIVDTIARGLIKKKIPTFTIHDCIAVQEQNIEISELKMKDAFISRFGSCPKIKLE</sequence>
<dbReference type="AlphaFoldDB" id="A0A172XW28"/>
<protein>
    <submittedName>
        <fullName evidence="2">Uncharacterized protein</fullName>
    </submittedName>
</protein>
<evidence type="ECO:0000256" key="1">
    <source>
        <dbReference type="SAM" id="MobiDB-lite"/>
    </source>
</evidence>
<dbReference type="STRING" id="1685010.A0O34_11960"/>
<feature type="region of interest" description="Disordered" evidence="1">
    <location>
        <begin position="383"/>
        <end position="418"/>
    </location>
</feature>
<feature type="compositionally biased region" description="Polar residues" evidence="1">
    <location>
        <begin position="405"/>
        <end position="418"/>
    </location>
</feature>
<name>A0A172XW28_9FLAO</name>
<evidence type="ECO:0000313" key="3">
    <source>
        <dbReference type="Proteomes" id="UP000077824"/>
    </source>
</evidence>
<dbReference type="EMBL" id="CP015199">
    <property type="protein sequence ID" value="ANF51188.1"/>
    <property type="molecule type" value="Genomic_DNA"/>
</dbReference>
<gene>
    <name evidence="2" type="ORF">A0O34_11960</name>
</gene>
<dbReference type="KEGG" id="chh:A0O34_11960"/>
<dbReference type="OrthoDB" id="631303at2"/>
<feature type="compositionally biased region" description="Polar residues" evidence="1">
    <location>
        <begin position="383"/>
        <end position="395"/>
    </location>
</feature>
<keyword evidence="3" id="KW-1185">Reference proteome</keyword>
<organism evidence="2 3">
    <name type="scientific">Chryseobacterium glaciei</name>
    <dbReference type="NCBI Taxonomy" id="1685010"/>
    <lineage>
        <taxon>Bacteria</taxon>
        <taxon>Pseudomonadati</taxon>
        <taxon>Bacteroidota</taxon>
        <taxon>Flavobacteriia</taxon>
        <taxon>Flavobacteriales</taxon>
        <taxon>Weeksellaceae</taxon>
        <taxon>Chryseobacterium group</taxon>
        <taxon>Chryseobacterium</taxon>
    </lineage>
</organism>
<evidence type="ECO:0000313" key="2">
    <source>
        <dbReference type="EMBL" id="ANF51188.1"/>
    </source>
</evidence>